<reference evidence="3" key="1">
    <citation type="journal article" date="2014" name="Science">
        <title>Ancient hybridizations among the ancestral genomes of bread wheat.</title>
        <authorList>
            <consortium name="International Wheat Genome Sequencing Consortium,"/>
            <person name="Marcussen T."/>
            <person name="Sandve S.R."/>
            <person name="Heier L."/>
            <person name="Spannagl M."/>
            <person name="Pfeifer M."/>
            <person name="Jakobsen K.S."/>
            <person name="Wulff B.B."/>
            <person name="Steuernagel B."/>
            <person name="Mayer K.F."/>
            <person name="Olsen O.A."/>
        </authorList>
    </citation>
    <scope>NUCLEOTIDE SEQUENCE [LARGE SCALE GENOMIC DNA]</scope>
    <source>
        <strain evidence="3">cv. AL8/78</strain>
    </source>
</reference>
<dbReference type="EnsemblPlants" id="AET4Gv20602100.2">
    <property type="protein sequence ID" value="AET4Gv20602100.2"/>
    <property type="gene ID" value="AET4Gv20602100"/>
</dbReference>
<accession>A0A453ILZ6</accession>
<keyword evidence="3" id="KW-1185">Reference proteome</keyword>
<reference evidence="2" key="3">
    <citation type="journal article" date="2017" name="Nature">
        <title>Genome sequence of the progenitor of the wheat D genome Aegilops tauschii.</title>
        <authorList>
            <person name="Luo M.C."/>
            <person name="Gu Y.Q."/>
            <person name="Puiu D."/>
            <person name="Wang H."/>
            <person name="Twardziok S.O."/>
            <person name="Deal K.R."/>
            <person name="Huo N."/>
            <person name="Zhu T."/>
            <person name="Wang L."/>
            <person name="Wang Y."/>
            <person name="McGuire P.E."/>
            <person name="Liu S."/>
            <person name="Long H."/>
            <person name="Ramasamy R.K."/>
            <person name="Rodriguez J.C."/>
            <person name="Van S.L."/>
            <person name="Yuan L."/>
            <person name="Wang Z."/>
            <person name="Xia Z."/>
            <person name="Xiao L."/>
            <person name="Anderson O.D."/>
            <person name="Ouyang S."/>
            <person name="Liang Y."/>
            <person name="Zimin A.V."/>
            <person name="Pertea G."/>
            <person name="Qi P."/>
            <person name="Bennetzen J.L."/>
            <person name="Dai X."/>
            <person name="Dawson M.W."/>
            <person name="Muller H.G."/>
            <person name="Kugler K."/>
            <person name="Rivarola-Duarte L."/>
            <person name="Spannagl M."/>
            <person name="Mayer K.F.X."/>
            <person name="Lu F.H."/>
            <person name="Bevan M.W."/>
            <person name="Leroy P."/>
            <person name="Li P."/>
            <person name="You F.M."/>
            <person name="Sun Q."/>
            <person name="Liu Z."/>
            <person name="Lyons E."/>
            <person name="Wicker T."/>
            <person name="Salzberg S.L."/>
            <person name="Devos K.M."/>
            <person name="Dvorak J."/>
        </authorList>
    </citation>
    <scope>NUCLEOTIDE SEQUENCE [LARGE SCALE GENOMIC DNA]</scope>
    <source>
        <strain evidence="2">cv. AL8/78</strain>
    </source>
</reference>
<sequence length="94" mass="11220">KTLVTGAPHTVNTCTSQNITLTPMIICYLLRNYIQKKKTEITLFRTEVFWIIYIRVYMLPLLLFSLLYRSEKIISVLYCNEPNLYPYCHCIIFY</sequence>
<evidence type="ECO:0000313" key="2">
    <source>
        <dbReference type="EnsemblPlants" id="AET4Gv20602100.2"/>
    </source>
</evidence>
<evidence type="ECO:0000256" key="1">
    <source>
        <dbReference type="SAM" id="Phobius"/>
    </source>
</evidence>
<reference evidence="3" key="2">
    <citation type="journal article" date="2017" name="Nat. Plants">
        <title>The Aegilops tauschii genome reveals multiple impacts of transposons.</title>
        <authorList>
            <person name="Zhao G."/>
            <person name="Zou C."/>
            <person name="Li K."/>
            <person name="Wang K."/>
            <person name="Li T."/>
            <person name="Gao L."/>
            <person name="Zhang X."/>
            <person name="Wang H."/>
            <person name="Yang Z."/>
            <person name="Liu X."/>
            <person name="Jiang W."/>
            <person name="Mao L."/>
            <person name="Kong X."/>
            <person name="Jiao Y."/>
            <person name="Jia J."/>
        </authorList>
    </citation>
    <scope>NUCLEOTIDE SEQUENCE [LARGE SCALE GENOMIC DNA]</scope>
    <source>
        <strain evidence="3">cv. AL8/78</strain>
    </source>
</reference>
<keyword evidence="1" id="KW-0472">Membrane</keyword>
<organism evidence="2 3">
    <name type="scientific">Aegilops tauschii subsp. strangulata</name>
    <name type="common">Goatgrass</name>
    <dbReference type="NCBI Taxonomy" id="200361"/>
    <lineage>
        <taxon>Eukaryota</taxon>
        <taxon>Viridiplantae</taxon>
        <taxon>Streptophyta</taxon>
        <taxon>Embryophyta</taxon>
        <taxon>Tracheophyta</taxon>
        <taxon>Spermatophyta</taxon>
        <taxon>Magnoliopsida</taxon>
        <taxon>Liliopsida</taxon>
        <taxon>Poales</taxon>
        <taxon>Poaceae</taxon>
        <taxon>BOP clade</taxon>
        <taxon>Pooideae</taxon>
        <taxon>Triticodae</taxon>
        <taxon>Triticeae</taxon>
        <taxon>Triticinae</taxon>
        <taxon>Aegilops</taxon>
    </lineage>
</organism>
<protein>
    <submittedName>
        <fullName evidence="2">Uncharacterized protein</fullName>
    </submittedName>
</protein>
<dbReference type="Gramene" id="AET4Gv20602100.2">
    <property type="protein sequence ID" value="AET4Gv20602100.2"/>
    <property type="gene ID" value="AET4Gv20602100"/>
</dbReference>
<name>A0A453ILZ6_AEGTS</name>
<keyword evidence="1" id="KW-1133">Transmembrane helix</keyword>
<feature type="transmembrane region" description="Helical" evidence="1">
    <location>
        <begin position="48"/>
        <end position="68"/>
    </location>
</feature>
<proteinExistence type="predicted"/>
<reference evidence="2" key="5">
    <citation type="journal article" date="2021" name="G3 (Bethesda)">
        <title>Aegilops tauschii genome assembly Aet v5.0 features greater sequence contiguity and improved annotation.</title>
        <authorList>
            <person name="Wang L."/>
            <person name="Zhu T."/>
            <person name="Rodriguez J.C."/>
            <person name="Deal K.R."/>
            <person name="Dubcovsky J."/>
            <person name="McGuire P.E."/>
            <person name="Lux T."/>
            <person name="Spannagl M."/>
            <person name="Mayer K.F.X."/>
            <person name="Baldrich P."/>
            <person name="Meyers B.C."/>
            <person name="Huo N."/>
            <person name="Gu Y.Q."/>
            <person name="Zhou H."/>
            <person name="Devos K.M."/>
            <person name="Bennetzen J.L."/>
            <person name="Unver T."/>
            <person name="Budak H."/>
            <person name="Gulick P.J."/>
            <person name="Galiba G."/>
            <person name="Kalapos B."/>
            <person name="Nelson D.R."/>
            <person name="Li P."/>
            <person name="You F.M."/>
            <person name="Luo M.C."/>
            <person name="Dvorak J."/>
        </authorList>
    </citation>
    <scope>NUCLEOTIDE SEQUENCE [LARGE SCALE GENOMIC DNA]</scope>
    <source>
        <strain evidence="2">cv. AL8/78</strain>
    </source>
</reference>
<keyword evidence="1" id="KW-0812">Transmembrane</keyword>
<dbReference type="AlphaFoldDB" id="A0A453ILZ6"/>
<evidence type="ECO:0000313" key="3">
    <source>
        <dbReference type="Proteomes" id="UP000015105"/>
    </source>
</evidence>
<dbReference type="Proteomes" id="UP000015105">
    <property type="component" value="Chromosome 4D"/>
</dbReference>
<reference evidence="2" key="4">
    <citation type="submission" date="2019-03" db="UniProtKB">
        <authorList>
            <consortium name="EnsemblPlants"/>
        </authorList>
    </citation>
    <scope>IDENTIFICATION</scope>
</reference>